<evidence type="ECO:0000256" key="6">
    <source>
        <dbReference type="ARBA" id="ARBA00022741"/>
    </source>
</evidence>
<name>S5TJA1_9CORY</name>
<evidence type="ECO:0000256" key="4">
    <source>
        <dbReference type="ARBA" id="ARBA00022679"/>
    </source>
</evidence>
<protein>
    <recommendedName>
        <fullName evidence="11">Hydroxyethylthiazole kinase</fullName>
        <ecNumber evidence="11">2.7.1.50</ecNumber>
    </recommendedName>
    <alternativeName>
        <fullName evidence="11">4-methyl-5-beta-hydroxyethylthiazole kinase</fullName>
        <shortName evidence="11">TH kinase</shortName>
        <shortName evidence="11">Thz kinase</shortName>
    </alternativeName>
</protein>
<comment type="cofactor">
    <cofactor evidence="2 11">
        <name>Mg(2+)</name>
        <dbReference type="ChEBI" id="CHEBI:18420"/>
    </cofactor>
</comment>
<dbReference type="UniPathway" id="UPA00060">
    <property type="reaction ID" value="UER00139"/>
</dbReference>
<proteinExistence type="inferred from homology"/>
<keyword evidence="10 11" id="KW-0784">Thiamine biosynthesis</keyword>
<keyword evidence="8 11" id="KW-0067">ATP-binding</keyword>
<evidence type="ECO:0000256" key="1">
    <source>
        <dbReference type="ARBA" id="ARBA00001771"/>
    </source>
</evidence>
<feature type="binding site" evidence="11">
    <location>
        <position position="164"/>
    </location>
    <ligand>
        <name>ATP</name>
        <dbReference type="ChEBI" id="CHEBI:30616"/>
    </ligand>
</feature>
<comment type="similarity">
    <text evidence="11">Belongs to the Thz kinase family.</text>
</comment>
<comment type="catalytic activity">
    <reaction evidence="1 11">
        <text>5-(2-hydroxyethyl)-4-methylthiazole + ATP = 4-methyl-5-(2-phosphooxyethyl)-thiazole + ADP + H(+)</text>
        <dbReference type="Rhea" id="RHEA:24212"/>
        <dbReference type="ChEBI" id="CHEBI:15378"/>
        <dbReference type="ChEBI" id="CHEBI:17957"/>
        <dbReference type="ChEBI" id="CHEBI:30616"/>
        <dbReference type="ChEBI" id="CHEBI:58296"/>
        <dbReference type="ChEBI" id="CHEBI:456216"/>
        <dbReference type="EC" id="2.7.1.50"/>
    </reaction>
</comment>
<dbReference type="KEGG" id="cmd:B841_06700"/>
<evidence type="ECO:0000256" key="5">
    <source>
        <dbReference type="ARBA" id="ARBA00022723"/>
    </source>
</evidence>
<evidence type="ECO:0000256" key="9">
    <source>
        <dbReference type="ARBA" id="ARBA00022842"/>
    </source>
</evidence>
<dbReference type="Gene3D" id="3.40.1190.20">
    <property type="match status" value="1"/>
</dbReference>
<feature type="binding site" evidence="11">
    <location>
        <position position="191"/>
    </location>
    <ligand>
        <name>substrate</name>
    </ligand>
</feature>
<dbReference type="OrthoDB" id="8909021at2"/>
<dbReference type="EC" id="2.7.1.50" evidence="11"/>
<evidence type="ECO:0000313" key="13">
    <source>
        <dbReference type="Proteomes" id="UP000015388"/>
    </source>
</evidence>
<dbReference type="GO" id="GO:0004417">
    <property type="term" value="F:hydroxyethylthiazole kinase activity"/>
    <property type="evidence" value="ECO:0007669"/>
    <property type="project" value="UniProtKB-UniRule"/>
</dbReference>
<dbReference type="HOGENOM" id="CLU_019943_0_1_11"/>
<dbReference type="eggNOG" id="COG2145">
    <property type="taxonomic scope" value="Bacteria"/>
</dbReference>
<dbReference type="GO" id="GO:0009228">
    <property type="term" value="P:thiamine biosynthetic process"/>
    <property type="evidence" value="ECO:0007669"/>
    <property type="project" value="UniProtKB-KW"/>
</dbReference>
<reference evidence="12 13" key="1">
    <citation type="submission" date="2012-11" db="EMBL/GenBank/DDBJ databases">
        <title>The complete genome sequence of Corynebacterium maris Coryn-1 (=DSM 45190).</title>
        <authorList>
            <person name="Schaffert L."/>
            <person name="Albersmeier A."/>
            <person name="Kalinowski J."/>
            <person name="Ruckert C."/>
        </authorList>
    </citation>
    <scope>NUCLEOTIDE SEQUENCE [LARGE SCALE GENOMIC DNA]</scope>
    <source>
        <strain evidence="13">Coryn-1</strain>
    </source>
</reference>
<dbReference type="CDD" id="cd01170">
    <property type="entry name" value="THZ_kinase"/>
    <property type="match status" value="1"/>
</dbReference>
<dbReference type="Pfam" id="PF02110">
    <property type="entry name" value="HK"/>
    <property type="match status" value="1"/>
</dbReference>
<gene>
    <name evidence="11" type="primary">thiM</name>
    <name evidence="12" type="ORF">B841_06700</name>
</gene>
<keyword evidence="13" id="KW-1185">Reference proteome</keyword>
<evidence type="ECO:0000256" key="10">
    <source>
        <dbReference type="ARBA" id="ARBA00022977"/>
    </source>
</evidence>
<dbReference type="GO" id="GO:0005524">
    <property type="term" value="F:ATP binding"/>
    <property type="evidence" value="ECO:0007669"/>
    <property type="project" value="UniProtKB-UniRule"/>
</dbReference>
<evidence type="ECO:0000256" key="2">
    <source>
        <dbReference type="ARBA" id="ARBA00001946"/>
    </source>
</evidence>
<dbReference type="NCBIfam" id="NF006830">
    <property type="entry name" value="PRK09355.1"/>
    <property type="match status" value="1"/>
</dbReference>
<dbReference type="Proteomes" id="UP000015388">
    <property type="component" value="Chromosome"/>
</dbReference>
<dbReference type="PRINTS" id="PR01099">
    <property type="entry name" value="HYETHTZKNASE"/>
</dbReference>
<dbReference type="InterPro" id="IPR000417">
    <property type="entry name" value="Hyethyz_kinase"/>
</dbReference>
<dbReference type="InterPro" id="IPR029056">
    <property type="entry name" value="Ribokinase-like"/>
</dbReference>
<keyword evidence="6 11" id="KW-0547">Nucleotide-binding</keyword>
<dbReference type="STRING" id="1224163.B841_06700"/>
<dbReference type="RefSeq" id="WP_020934746.1">
    <property type="nucleotide sequence ID" value="NC_021915.1"/>
</dbReference>
<evidence type="ECO:0000256" key="8">
    <source>
        <dbReference type="ARBA" id="ARBA00022840"/>
    </source>
</evidence>
<keyword evidence="7 11" id="KW-0418">Kinase</keyword>
<dbReference type="GO" id="GO:0009229">
    <property type="term" value="P:thiamine diphosphate biosynthetic process"/>
    <property type="evidence" value="ECO:0007669"/>
    <property type="project" value="UniProtKB-UniRule"/>
</dbReference>
<dbReference type="SUPFAM" id="SSF53613">
    <property type="entry name" value="Ribokinase-like"/>
    <property type="match status" value="1"/>
</dbReference>
<dbReference type="PATRIC" id="fig|1224163.3.peg.1347"/>
<feature type="binding site" evidence="11">
    <location>
        <position position="43"/>
    </location>
    <ligand>
        <name>substrate</name>
    </ligand>
</feature>
<keyword evidence="4 11" id="KW-0808">Transferase</keyword>
<organism evidence="12 13">
    <name type="scientific">Corynebacterium maris DSM 45190</name>
    <dbReference type="NCBI Taxonomy" id="1224163"/>
    <lineage>
        <taxon>Bacteria</taxon>
        <taxon>Bacillati</taxon>
        <taxon>Actinomycetota</taxon>
        <taxon>Actinomycetes</taxon>
        <taxon>Mycobacteriales</taxon>
        <taxon>Corynebacteriaceae</taxon>
        <taxon>Corynebacterium</taxon>
    </lineage>
</organism>
<dbReference type="AlphaFoldDB" id="S5TJA1"/>
<keyword evidence="9 11" id="KW-0460">Magnesium</keyword>
<dbReference type="PIRSF" id="PIRSF000513">
    <property type="entry name" value="Thz_kinase"/>
    <property type="match status" value="1"/>
</dbReference>
<comment type="pathway">
    <text evidence="3 11">Cofactor biosynthesis; thiamine diphosphate biosynthesis; 4-methyl-5-(2-phosphoethyl)-thiazole from 5-(2-hydroxyethyl)-4-methylthiazole: step 1/1.</text>
</comment>
<comment type="function">
    <text evidence="11">Catalyzes the phosphorylation of the hydroxyl group of 4-methyl-5-beta-hydroxyethylthiazole (THZ).</text>
</comment>
<dbReference type="EMBL" id="CP003924">
    <property type="protein sequence ID" value="AGS34813.1"/>
    <property type="molecule type" value="Genomic_DNA"/>
</dbReference>
<evidence type="ECO:0000256" key="3">
    <source>
        <dbReference type="ARBA" id="ARBA00004868"/>
    </source>
</evidence>
<dbReference type="HAMAP" id="MF_00228">
    <property type="entry name" value="Thz_kinase"/>
    <property type="match status" value="1"/>
</dbReference>
<evidence type="ECO:0000256" key="7">
    <source>
        <dbReference type="ARBA" id="ARBA00022777"/>
    </source>
</evidence>
<dbReference type="GO" id="GO:0000287">
    <property type="term" value="F:magnesium ion binding"/>
    <property type="evidence" value="ECO:0007669"/>
    <property type="project" value="UniProtKB-UniRule"/>
</dbReference>
<accession>S5TJA1</accession>
<sequence length="264" mass="26853">MEDLYRHAHKLREVNPLVHCLTNQVVMQTTANVLLAAGASPAMLDAPEDAAAFAKNSSAVLVNTGTPHAAKYVASREAIRGAREAGVPWVLDPIGAGAPNAVGDFCSSILADKPDVISGNASEIVALAGMGDTARGVDATIDVDDALDAAISLAARTGGVVAVTGARDLTVSAGRSTWLTSGVPMLQQVIGTGCSLGALCAAYASLDMDPHDAVVTAHAHLGAAAQIAAETAHGPGSFAVAWLDAIAAVTPERMRELTSVEETR</sequence>
<evidence type="ECO:0000313" key="12">
    <source>
        <dbReference type="EMBL" id="AGS34813.1"/>
    </source>
</evidence>
<feature type="binding site" evidence="11">
    <location>
        <position position="118"/>
    </location>
    <ligand>
        <name>ATP</name>
        <dbReference type="ChEBI" id="CHEBI:30616"/>
    </ligand>
</feature>
<evidence type="ECO:0000256" key="11">
    <source>
        <dbReference type="HAMAP-Rule" id="MF_00228"/>
    </source>
</evidence>
<keyword evidence="5 11" id="KW-0479">Metal-binding</keyword>